<organism evidence="1 4">
    <name type="scientific">Sulfolobus acidocaldarius</name>
    <dbReference type="NCBI Taxonomy" id="2285"/>
    <lineage>
        <taxon>Archaea</taxon>
        <taxon>Thermoproteota</taxon>
        <taxon>Thermoprotei</taxon>
        <taxon>Sulfolobales</taxon>
        <taxon>Sulfolobaceae</taxon>
        <taxon>Sulfolobus</taxon>
    </lineage>
</organism>
<sequence length="163" mass="18777">MDCNNIYKILIDLWVGDSKEAEDMAKECLSSLRGDVDKIRKNIKEIKQQVQADFLLPKALRDKGVSTEDILKISMYELARRAAIFSGPSKVKKNEILKYSLINMEEKLILKGTCERCKGYRYAELTNGFLVVMDDLIYAESRSKDEDRIVGEITKILYSLREK</sequence>
<evidence type="ECO:0000313" key="1">
    <source>
        <dbReference type="EMBL" id="ALU30523.1"/>
    </source>
</evidence>
<evidence type="ECO:0000313" key="3">
    <source>
        <dbReference type="Proteomes" id="UP000060043"/>
    </source>
</evidence>
<dbReference type="EMBL" id="CP013695">
    <property type="protein sequence ID" value="ALU32786.1"/>
    <property type="molecule type" value="Genomic_DNA"/>
</dbReference>
<dbReference type="STRING" id="1435377.SUSAZ_04175"/>
<protein>
    <submittedName>
        <fullName evidence="1">Uncharacterized protein</fullName>
    </submittedName>
</protein>
<accession>A0A0U3FJQ7</accession>
<gene>
    <name evidence="1" type="ORF">ATY89_01865</name>
    <name evidence="2" type="ORF">ATZ20_04900</name>
</gene>
<proteinExistence type="predicted"/>
<evidence type="ECO:0000313" key="2">
    <source>
        <dbReference type="EMBL" id="ALU32786.1"/>
    </source>
</evidence>
<dbReference type="AlphaFoldDB" id="A0A0U3FJQ7"/>
<reference evidence="3 4" key="1">
    <citation type="submission" date="2015-12" db="EMBL/GenBank/DDBJ databases">
        <title>A stable core within a dynamic pangenome in Sulfolobus acidocaldarius.</title>
        <authorList>
            <person name="Anderson R."/>
            <person name="Kouris A."/>
            <person name="Seward C."/>
            <person name="Campbell K."/>
            <person name="Whitaker R."/>
        </authorList>
    </citation>
    <scope>NUCLEOTIDE SEQUENCE [LARGE SCALE GENOMIC DNA]</scope>
    <source>
        <strain evidence="1 4">GG12-C01-09</strain>
        <strain evidence="2 3">NG05B_CO5_07</strain>
    </source>
</reference>
<dbReference type="EMBL" id="CP013694">
    <property type="protein sequence ID" value="ALU30523.1"/>
    <property type="molecule type" value="Genomic_DNA"/>
</dbReference>
<dbReference type="PaxDb" id="1435377-SUSAZ_04175"/>
<dbReference type="RefSeq" id="WP_011277778.1">
    <property type="nucleotide sequence ID" value="NZ_LPRC01000003.1"/>
</dbReference>
<dbReference type="Proteomes" id="UP000060043">
    <property type="component" value="Chromosome"/>
</dbReference>
<dbReference type="OrthoDB" id="34533at2157"/>
<evidence type="ECO:0000313" key="4">
    <source>
        <dbReference type="Proteomes" id="UP000065473"/>
    </source>
</evidence>
<name>A0A0U3FJQ7_9CREN</name>
<dbReference type="OMA" id="RYEKLIY"/>
<dbReference type="Proteomes" id="UP000065473">
    <property type="component" value="Chromosome"/>
</dbReference>